<gene>
    <name evidence="1" type="ORF">I79_003487</name>
</gene>
<accession>G3H039</accession>
<dbReference type="InParanoid" id="G3H039"/>
<dbReference type="AlphaFoldDB" id="G3H039"/>
<proteinExistence type="predicted"/>
<organism evidence="1 2">
    <name type="scientific">Cricetulus griseus</name>
    <name type="common">Chinese hamster</name>
    <name type="synonym">Cricetulus barabensis griseus</name>
    <dbReference type="NCBI Taxonomy" id="10029"/>
    <lineage>
        <taxon>Eukaryota</taxon>
        <taxon>Metazoa</taxon>
        <taxon>Chordata</taxon>
        <taxon>Craniata</taxon>
        <taxon>Vertebrata</taxon>
        <taxon>Euteleostomi</taxon>
        <taxon>Mammalia</taxon>
        <taxon>Eutheria</taxon>
        <taxon>Euarchontoglires</taxon>
        <taxon>Glires</taxon>
        <taxon>Rodentia</taxon>
        <taxon>Myomorpha</taxon>
        <taxon>Muroidea</taxon>
        <taxon>Cricetidae</taxon>
        <taxon>Cricetinae</taxon>
        <taxon>Cricetulus</taxon>
    </lineage>
</organism>
<protein>
    <submittedName>
        <fullName evidence="1">Uncharacterized protein</fullName>
    </submittedName>
</protein>
<evidence type="ECO:0000313" key="1">
    <source>
        <dbReference type="EMBL" id="EGW04982.1"/>
    </source>
</evidence>
<dbReference type="EMBL" id="JH000086">
    <property type="protein sequence ID" value="EGW04982.1"/>
    <property type="molecule type" value="Genomic_DNA"/>
</dbReference>
<sequence length="51" mass="5750">MAPELQPPVGHPGSFLCQSFQPSSSRSLIQRHLLLLQHLLLFRLNIKASNK</sequence>
<dbReference type="Proteomes" id="UP000001075">
    <property type="component" value="Unassembled WGS sequence"/>
</dbReference>
<name>G3H039_CRIGR</name>
<reference evidence="2" key="1">
    <citation type="journal article" date="2011" name="Nat. Biotechnol.">
        <title>The genomic sequence of the Chinese hamster ovary (CHO)-K1 cell line.</title>
        <authorList>
            <person name="Xu X."/>
            <person name="Nagarajan H."/>
            <person name="Lewis N.E."/>
            <person name="Pan S."/>
            <person name="Cai Z."/>
            <person name="Liu X."/>
            <person name="Chen W."/>
            <person name="Xie M."/>
            <person name="Wang W."/>
            <person name="Hammond S."/>
            <person name="Andersen M.R."/>
            <person name="Neff N."/>
            <person name="Passarelli B."/>
            <person name="Koh W."/>
            <person name="Fan H.C."/>
            <person name="Wang J."/>
            <person name="Gui Y."/>
            <person name="Lee K.H."/>
            <person name="Betenbaugh M.J."/>
            <person name="Quake S.R."/>
            <person name="Famili I."/>
            <person name="Palsson B.O."/>
            <person name="Wang J."/>
        </authorList>
    </citation>
    <scope>NUCLEOTIDE SEQUENCE [LARGE SCALE GENOMIC DNA]</scope>
    <source>
        <strain evidence="2">CHO K1 cell line</strain>
    </source>
</reference>
<evidence type="ECO:0000313" key="2">
    <source>
        <dbReference type="Proteomes" id="UP000001075"/>
    </source>
</evidence>